<reference evidence="1 2" key="1">
    <citation type="journal article" date="2019" name="Sci. Rep.">
        <title>Orb-weaving spider Araneus ventricosus genome elucidates the spidroin gene catalogue.</title>
        <authorList>
            <person name="Kono N."/>
            <person name="Nakamura H."/>
            <person name="Ohtoshi R."/>
            <person name="Moran D.A.P."/>
            <person name="Shinohara A."/>
            <person name="Yoshida Y."/>
            <person name="Fujiwara M."/>
            <person name="Mori M."/>
            <person name="Tomita M."/>
            <person name="Arakawa K."/>
        </authorList>
    </citation>
    <scope>NUCLEOTIDE SEQUENCE [LARGE SCALE GENOMIC DNA]</scope>
</reference>
<gene>
    <name evidence="1" type="ORF">AVEN_135651_1</name>
</gene>
<dbReference type="Proteomes" id="UP000499080">
    <property type="component" value="Unassembled WGS sequence"/>
</dbReference>
<comment type="caution">
    <text evidence="1">The sequence shown here is derived from an EMBL/GenBank/DDBJ whole genome shotgun (WGS) entry which is preliminary data.</text>
</comment>
<keyword evidence="2" id="KW-1185">Reference proteome</keyword>
<protein>
    <submittedName>
        <fullName evidence="1">Uncharacterized protein</fullName>
    </submittedName>
</protein>
<accession>A0A4Y2EJP7</accession>
<proteinExistence type="predicted"/>
<organism evidence="1 2">
    <name type="scientific">Araneus ventricosus</name>
    <name type="common">Orbweaver spider</name>
    <name type="synonym">Epeira ventricosa</name>
    <dbReference type="NCBI Taxonomy" id="182803"/>
    <lineage>
        <taxon>Eukaryota</taxon>
        <taxon>Metazoa</taxon>
        <taxon>Ecdysozoa</taxon>
        <taxon>Arthropoda</taxon>
        <taxon>Chelicerata</taxon>
        <taxon>Arachnida</taxon>
        <taxon>Araneae</taxon>
        <taxon>Araneomorphae</taxon>
        <taxon>Entelegynae</taxon>
        <taxon>Araneoidea</taxon>
        <taxon>Araneidae</taxon>
        <taxon>Araneus</taxon>
    </lineage>
</organism>
<sequence length="122" mass="13584">MHQGHFTTDLQWNLEHFGHEAETLPSDHRGPGIKWRGEKLFCHGVSSTSSGLTLPINGMAPEETKAIQAPAVGGEQISSSGLAGARNFCCHRWETKIKEFLAQKKMVHVSMQGRLLIDMFDR</sequence>
<name>A0A4Y2EJP7_ARAVE</name>
<evidence type="ECO:0000313" key="1">
    <source>
        <dbReference type="EMBL" id="GBM28479.1"/>
    </source>
</evidence>
<dbReference type="EMBL" id="BGPR01000612">
    <property type="protein sequence ID" value="GBM28479.1"/>
    <property type="molecule type" value="Genomic_DNA"/>
</dbReference>
<evidence type="ECO:0000313" key="2">
    <source>
        <dbReference type="Proteomes" id="UP000499080"/>
    </source>
</evidence>
<dbReference type="AlphaFoldDB" id="A0A4Y2EJP7"/>